<feature type="transmembrane region" description="Helical" evidence="7">
    <location>
        <begin position="160"/>
        <end position="190"/>
    </location>
</feature>
<gene>
    <name evidence="9" type="ORF">SAMN05661091_5203</name>
</gene>
<feature type="transmembrane region" description="Helical" evidence="7">
    <location>
        <begin position="396"/>
        <end position="416"/>
    </location>
</feature>
<feature type="transmembrane region" description="Helical" evidence="7">
    <location>
        <begin position="303"/>
        <end position="321"/>
    </location>
</feature>
<dbReference type="AlphaFoldDB" id="A0A1X7HRT1"/>
<feature type="transmembrane region" description="Helical" evidence="7">
    <location>
        <begin position="55"/>
        <end position="73"/>
    </location>
</feature>
<evidence type="ECO:0000313" key="10">
    <source>
        <dbReference type="Proteomes" id="UP000192940"/>
    </source>
</evidence>
<keyword evidence="5 7" id="KW-1133">Transmembrane helix</keyword>
<accession>A0A1X7HRT1</accession>
<dbReference type="GO" id="GO:0005886">
    <property type="term" value="C:plasma membrane"/>
    <property type="evidence" value="ECO:0007669"/>
    <property type="project" value="UniProtKB-SubCell"/>
</dbReference>
<evidence type="ECO:0000256" key="1">
    <source>
        <dbReference type="ARBA" id="ARBA00004651"/>
    </source>
</evidence>
<evidence type="ECO:0000256" key="4">
    <source>
        <dbReference type="ARBA" id="ARBA00022692"/>
    </source>
</evidence>
<feature type="transmembrane region" description="Helical" evidence="7">
    <location>
        <begin position="367"/>
        <end position="390"/>
    </location>
</feature>
<keyword evidence="10" id="KW-1185">Reference proteome</keyword>
<feature type="transmembrane region" description="Helical" evidence="7">
    <location>
        <begin position="327"/>
        <end position="355"/>
    </location>
</feature>
<feature type="transmembrane region" description="Helical" evidence="7">
    <location>
        <begin position="21"/>
        <end position="43"/>
    </location>
</feature>
<keyword evidence="6 7" id="KW-0472">Membrane</keyword>
<protein>
    <submittedName>
        <fullName evidence="9">Predicted arabinose efflux permease, MFS family</fullName>
    </submittedName>
</protein>
<keyword evidence="2" id="KW-0813">Transport</keyword>
<evidence type="ECO:0000313" key="9">
    <source>
        <dbReference type="EMBL" id="SMF90717.1"/>
    </source>
</evidence>
<evidence type="ECO:0000259" key="8">
    <source>
        <dbReference type="PROSITE" id="PS50850"/>
    </source>
</evidence>
<sequence>MNPNLQGTVKGGLTRNRNYMMLMAAQLISNLGEWLYIIALLTMVGFKWNATPWEITAITLSMAIPVLIGGPVAGVIGDRFDRKMLMIVSDLTRALILVGIMFSGDLWQIYVLLVLKGMMDVLFSPAKSGKVKEVVPPQHLEQAVTISSSMEQMMKIIGPALGGLVMAVFGIRMCFVVTSITFVVSALFLIGVQGKKKVESSDLSTNTSGSETTSHEKKTFLQELSTGLSVIYSMPLLLSGLVTLCSVMLVLQMADTQTVTLFRIIPGVSDDLLGYCISASGFGTLLAALIVRKISWSTLNKMGVGAAATGIVFALAAVAVVSSLPEMMVYVILFTAFFLAGAGGGFVFIPFQMLLMKRTPEHMTSRVFGTVGSLTSAAVIVGPMLGGMLVTMWGPVTTFIISGLGTALLGMTLLILKGRIEQRDHSTTSERSPLQAVTESSL</sequence>
<organism evidence="9 10">
    <name type="scientific">Paenibacillus uliginis N3/975</name>
    <dbReference type="NCBI Taxonomy" id="1313296"/>
    <lineage>
        <taxon>Bacteria</taxon>
        <taxon>Bacillati</taxon>
        <taxon>Bacillota</taxon>
        <taxon>Bacilli</taxon>
        <taxon>Bacillales</taxon>
        <taxon>Paenibacillaceae</taxon>
        <taxon>Paenibacillus</taxon>
    </lineage>
</organism>
<dbReference type="Gene3D" id="1.20.1250.20">
    <property type="entry name" value="MFS general substrate transporter like domains"/>
    <property type="match status" value="1"/>
</dbReference>
<dbReference type="PROSITE" id="PS50850">
    <property type="entry name" value="MFS"/>
    <property type="match status" value="1"/>
</dbReference>
<feature type="transmembrane region" description="Helical" evidence="7">
    <location>
        <begin position="94"/>
        <end position="115"/>
    </location>
</feature>
<dbReference type="PRINTS" id="PR01988">
    <property type="entry name" value="EXPORTERBACE"/>
</dbReference>
<dbReference type="GO" id="GO:0022857">
    <property type="term" value="F:transmembrane transporter activity"/>
    <property type="evidence" value="ECO:0007669"/>
    <property type="project" value="InterPro"/>
</dbReference>
<dbReference type="InterPro" id="IPR020846">
    <property type="entry name" value="MFS_dom"/>
</dbReference>
<reference evidence="10" key="1">
    <citation type="submission" date="2017-04" db="EMBL/GenBank/DDBJ databases">
        <authorList>
            <person name="Varghese N."/>
            <person name="Submissions S."/>
        </authorList>
    </citation>
    <scope>NUCLEOTIDE SEQUENCE [LARGE SCALE GENOMIC DNA]</scope>
    <source>
        <strain evidence="10">N3/975</strain>
    </source>
</reference>
<dbReference type="InterPro" id="IPR011701">
    <property type="entry name" value="MFS"/>
</dbReference>
<name>A0A1X7HRT1_9BACL</name>
<evidence type="ECO:0000256" key="3">
    <source>
        <dbReference type="ARBA" id="ARBA00022475"/>
    </source>
</evidence>
<feature type="transmembrane region" description="Helical" evidence="7">
    <location>
        <begin position="272"/>
        <end position="291"/>
    </location>
</feature>
<evidence type="ECO:0000256" key="6">
    <source>
        <dbReference type="ARBA" id="ARBA00023136"/>
    </source>
</evidence>
<dbReference type="InterPro" id="IPR022324">
    <property type="entry name" value="Bacilysin_exporter_BacE_put"/>
</dbReference>
<evidence type="ECO:0000256" key="2">
    <source>
        <dbReference type="ARBA" id="ARBA00022448"/>
    </source>
</evidence>
<dbReference type="RefSeq" id="WP_208915852.1">
    <property type="nucleotide sequence ID" value="NZ_LT840184.1"/>
</dbReference>
<dbReference type="Pfam" id="PF07690">
    <property type="entry name" value="MFS_1"/>
    <property type="match status" value="1"/>
</dbReference>
<dbReference type="EMBL" id="LT840184">
    <property type="protein sequence ID" value="SMF90717.1"/>
    <property type="molecule type" value="Genomic_DNA"/>
</dbReference>
<dbReference type="CDD" id="cd06173">
    <property type="entry name" value="MFS_MefA_like"/>
    <property type="match status" value="1"/>
</dbReference>
<feature type="transmembrane region" description="Helical" evidence="7">
    <location>
        <begin position="230"/>
        <end position="252"/>
    </location>
</feature>
<dbReference type="InterPro" id="IPR036259">
    <property type="entry name" value="MFS_trans_sf"/>
</dbReference>
<dbReference type="Proteomes" id="UP000192940">
    <property type="component" value="Chromosome I"/>
</dbReference>
<dbReference type="STRING" id="1313296.SAMN05661091_5203"/>
<proteinExistence type="predicted"/>
<evidence type="ECO:0000256" key="5">
    <source>
        <dbReference type="ARBA" id="ARBA00022989"/>
    </source>
</evidence>
<keyword evidence="3" id="KW-1003">Cell membrane</keyword>
<dbReference type="PANTHER" id="PTHR43266:SF2">
    <property type="entry name" value="MAJOR FACILITATOR SUPERFAMILY (MFS) PROFILE DOMAIN-CONTAINING PROTEIN"/>
    <property type="match status" value="1"/>
</dbReference>
<evidence type="ECO:0000256" key="7">
    <source>
        <dbReference type="SAM" id="Phobius"/>
    </source>
</evidence>
<dbReference type="SUPFAM" id="SSF103473">
    <property type="entry name" value="MFS general substrate transporter"/>
    <property type="match status" value="1"/>
</dbReference>
<comment type="subcellular location">
    <subcellularLocation>
        <location evidence="1">Cell membrane</location>
        <topology evidence="1">Multi-pass membrane protein</topology>
    </subcellularLocation>
</comment>
<dbReference type="PANTHER" id="PTHR43266">
    <property type="entry name" value="MACROLIDE-EFFLUX PROTEIN"/>
    <property type="match status" value="1"/>
</dbReference>
<keyword evidence="4 7" id="KW-0812">Transmembrane</keyword>
<feature type="domain" description="Major facilitator superfamily (MFS) profile" evidence="8">
    <location>
        <begin position="18"/>
        <end position="421"/>
    </location>
</feature>